<name>A0AAV2P8W9_9HYME</name>
<dbReference type="GO" id="GO:0006270">
    <property type="term" value="P:DNA replication initiation"/>
    <property type="evidence" value="ECO:0007669"/>
    <property type="project" value="TreeGrafter"/>
</dbReference>
<dbReference type="Gene3D" id="1.20.930.80">
    <property type="match status" value="1"/>
</dbReference>
<dbReference type="GO" id="GO:0051539">
    <property type="term" value="F:4 iron, 4 sulfur cluster binding"/>
    <property type="evidence" value="ECO:0007669"/>
    <property type="project" value="UniProtKB-KW"/>
</dbReference>
<keyword evidence="10" id="KW-0238">DNA-binding</keyword>
<comment type="cofactor">
    <cofactor evidence="1">
        <name>[4Fe-4S] cluster</name>
        <dbReference type="ChEBI" id="CHEBI:49883"/>
    </cofactor>
</comment>
<gene>
    <name evidence="12" type="ORF">LPLAT_LOCUS13301</name>
</gene>
<keyword evidence="13" id="KW-1185">Reference proteome</keyword>
<dbReference type="InterPro" id="IPR007238">
    <property type="entry name" value="DNA_primase_lsu_euk/arc"/>
</dbReference>
<sequence>MYPHDLQLYQNVPIGEIMLDELQEICETRLKVLTLVERIHLQKLTMSVSQRKVALVKELYKEGIDEFARLINSSECKSHTDVDIRVRRRDHISHFVLRSVVAFNVLKKRWFFKQETRLFKWRFSSLNNKGIKQFMRINDFDFTPISQGQKEDIKEYLQMSSSHVSNIDSMQFYRVPFSHVTSLIKKRKVFVMHGEAFVPEGEIAFMFVPYFKRILISSFEAARENRAKLYNDERFTRIFANLENNIHIENTILVQDQEVQQYVSLNQLDKLSETSYPLCMRVLHKALRKNHHLTHGGRIQYCLFLKGIGISLSDVMILWKNEFTKIMDETTFNKEHSYQVRFAFGQEGSRRDYQPYTCLKIMESIVGPRDYHGCPFKHMLQDILEDELTNCGFNALERSAIMNLSKDGQYSAACNKYYEIKHNCFNDTLFKHPNVYFNESVKHHTYRYHGQDLETEDAY</sequence>
<dbReference type="PANTHER" id="PTHR10537:SF3">
    <property type="entry name" value="DNA PRIMASE LARGE SUBUNIT"/>
    <property type="match status" value="1"/>
</dbReference>
<organism evidence="12 13">
    <name type="scientific">Lasius platythorax</name>
    <dbReference type="NCBI Taxonomy" id="488582"/>
    <lineage>
        <taxon>Eukaryota</taxon>
        <taxon>Metazoa</taxon>
        <taxon>Ecdysozoa</taxon>
        <taxon>Arthropoda</taxon>
        <taxon>Hexapoda</taxon>
        <taxon>Insecta</taxon>
        <taxon>Pterygota</taxon>
        <taxon>Neoptera</taxon>
        <taxon>Endopterygota</taxon>
        <taxon>Hymenoptera</taxon>
        <taxon>Apocrita</taxon>
        <taxon>Aculeata</taxon>
        <taxon>Formicoidea</taxon>
        <taxon>Formicidae</taxon>
        <taxon>Formicinae</taxon>
        <taxon>Lasius</taxon>
        <taxon>Lasius</taxon>
    </lineage>
</organism>
<dbReference type="GO" id="GO:0003677">
    <property type="term" value="F:DNA binding"/>
    <property type="evidence" value="ECO:0007669"/>
    <property type="project" value="UniProtKB-KW"/>
</dbReference>
<dbReference type="InterPro" id="IPR016558">
    <property type="entry name" value="DNA_primase_lsu_euk"/>
</dbReference>
<dbReference type="InterPro" id="IPR058560">
    <property type="entry name" value="DNA_primase_C"/>
</dbReference>
<dbReference type="GO" id="GO:0046872">
    <property type="term" value="F:metal ion binding"/>
    <property type="evidence" value="ECO:0007669"/>
    <property type="project" value="UniProtKB-KW"/>
</dbReference>
<evidence type="ECO:0000256" key="10">
    <source>
        <dbReference type="ARBA" id="ARBA00023125"/>
    </source>
</evidence>
<evidence type="ECO:0000256" key="4">
    <source>
        <dbReference type="ARBA" id="ARBA00022485"/>
    </source>
</evidence>
<protein>
    <recommendedName>
        <fullName evidence="3">DNA primase large subunit</fullName>
    </recommendedName>
</protein>
<dbReference type="PANTHER" id="PTHR10537">
    <property type="entry name" value="DNA PRIMASE LARGE SUBUNIT"/>
    <property type="match status" value="1"/>
</dbReference>
<dbReference type="GO" id="GO:0005658">
    <property type="term" value="C:alpha DNA polymerase:primase complex"/>
    <property type="evidence" value="ECO:0007669"/>
    <property type="project" value="UniProtKB-ARBA"/>
</dbReference>
<dbReference type="Pfam" id="PF04104">
    <property type="entry name" value="DNA_primase_lrg"/>
    <property type="match status" value="1"/>
</dbReference>
<dbReference type="Proteomes" id="UP001497644">
    <property type="component" value="Chromosome 8"/>
</dbReference>
<evidence type="ECO:0000256" key="9">
    <source>
        <dbReference type="ARBA" id="ARBA00023014"/>
    </source>
</evidence>
<comment type="similarity">
    <text evidence="2">Belongs to the eukaryotic-type primase large subunit family.</text>
</comment>
<dbReference type="CDD" id="cd07322">
    <property type="entry name" value="PriL_PriS_Eukaryotic"/>
    <property type="match status" value="1"/>
</dbReference>
<keyword evidence="9" id="KW-0411">Iron-sulfur</keyword>
<keyword evidence="4" id="KW-0004">4Fe-4S</keyword>
<evidence type="ECO:0000256" key="8">
    <source>
        <dbReference type="ARBA" id="ARBA00023004"/>
    </source>
</evidence>
<keyword evidence="6" id="KW-0235">DNA replication</keyword>
<dbReference type="GO" id="GO:0006269">
    <property type="term" value="P:DNA replication, synthesis of primer"/>
    <property type="evidence" value="ECO:0007669"/>
    <property type="project" value="UniProtKB-KW"/>
</dbReference>
<evidence type="ECO:0000256" key="2">
    <source>
        <dbReference type="ARBA" id="ARBA00010564"/>
    </source>
</evidence>
<dbReference type="Pfam" id="PF26466">
    <property type="entry name" value="DNA_primase_lrg_N"/>
    <property type="match status" value="1"/>
</dbReference>
<reference evidence="12" key="1">
    <citation type="submission" date="2024-04" db="EMBL/GenBank/DDBJ databases">
        <authorList>
            <consortium name="Molecular Ecology Group"/>
        </authorList>
    </citation>
    <scope>NUCLEOTIDE SEQUENCE</scope>
</reference>
<accession>A0AAV2P8W9</accession>
<keyword evidence="5" id="KW-0639">Primosome</keyword>
<dbReference type="AlphaFoldDB" id="A0AAV2P8W9"/>
<evidence type="ECO:0000256" key="3">
    <source>
        <dbReference type="ARBA" id="ARBA00019038"/>
    </source>
</evidence>
<evidence type="ECO:0000256" key="6">
    <source>
        <dbReference type="ARBA" id="ARBA00022705"/>
    </source>
</evidence>
<feature type="domain" description="DNA primase large subunit C-terminal" evidence="11">
    <location>
        <begin position="269"/>
        <end position="437"/>
    </location>
</feature>
<evidence type="ECO:0000313" key="13">
    <source>
        <dbReference type="Proteomes" id="UP001497644"/>
    </source>
</evidence>
<evidence type="ECO:0000313" key="12">
    <source>
        <dbReference type="EMBL" id="CAL1688181.1"/>
    </source>
</evidence>
<evidence type="ECO:0000259" key="11">
    <source>
        <dbReference type="Pfam" id="PF04104"/>
    </source>
</evidence>
<dbReference type="EMBL" id="OZ034831">
    <property type="protein sequence ID" value="CAL1688181.1"/>
    <property type="molecule type" value="Genomic_DNA"/>
</dbReference>
<keyword evidence="7" id="KW-0479">Metal-binding</keyword>
<keyword evidence="8" id="KW-0408">Iron</keyword>
<evidence type="ECO:0000256" key="5">
    <source>
        <dbReference type="ARBA" id="ARBA00022515"/>
    </source>
</evidence>
<evidence type="ECO:0000256" key="7">
    <source>
        <dbReference type="ARBA" id="ARBA00022723"/>
    </source>
</evidence>
<proteinExistence type="inferred from homology"/>
<evidence type="ECO:0000256" key="1">
    <source>
        <dbReference type="ARBA" id="ARBA00001966"/>
    </source>
</evidence>